<dbReference type="Pfam" id="PF14265">
    <property type="entry name" value="DUF4355"/>
    <property type="match status" value="1"/>
</dbReference>
<organism evidence="2 3">
    <name type="scientific">Clostridium cochlearium</name>
    <dbReference type="NCBI Taxonomy" id="1494"/>
    <lineage>
        <taxon>Bacteria</taxon>
        <taxon>Bacillati</taxon>
        <taxon>Bacillota</taxon>
        <taxon>Clostridia</taxon>
        <taxon>Eubacteriales</taxon>
        <taxon>Clostridiaceae</taxon>
        <taxon>Clostridium</taxon>
    </lineage>
</organism>
<protein>
    <recommendedName>
        <fullName evidence="4">Phage scaffold protein</fullName>
    </recommendedName>
</protein>
<accession>A0ABY0QN04</accession>
<reference evidence="2 3" key="1">
    <citation type="submission" date="2016-10" db="EMBL/GenBank/DDBJ databases">
        <authorList>
            <person name="Varghese N."/>
            <person name="Submissions S."/>
        </authorList>
    </citation>
    <scope>NUCLEOTIDE SEQUENCE [LARGE SCALE GENOMIC DNA]</scope>
    <source>
        <strain evidence="2 3">NLAE-zl-C224</strain>
    </source>
</reference>
<dbReference type="RefSeq" id="WP_089867160.1">
    <property type="nucleotide sequence ID" value="NZ_FNGL01000019.1"/>
</dbReference>
<evidence type="ECO:0000313" key="2">
    <source>
        <dbReference type="EMBL" id="SDL32378.1"/>
    </source>
</evidence>
<dbReference type="Proteomes" id="UP000198811">
    <property type="component" value="Unassembled WGS sequence"/>
</dbReference>
<evidence type="ECO:0000313" key="3">
    <source>
        <dbReference type="Proteomes" id="UP000198811"/>
    </source>
</evidence>
<proteinExistence type="predicted"/>
<dbReference type="InterPro" id="IPR025580">
    <property type="entry name" value="Gp46"/>
</dbReference>
<gene>
    <name evidence="2" type="ORF">SAMN05216497_11935</name>
</gene>
<evidence type="ECO:0008006" key="4">
    <source>
        <dbReference type="Google" id="ProtNLM"/>
    </source>
</evidence>
<name>A0ABY0QN04_CLOCO</name>
<feature type="region of interest" description="Disordered" evidence="1">
    <location>
        <begin position="1"/>
        <end position="25"/>
    </location>
</feature>
<keyword evidence="3" id="KW-1185">Reference proteome</keyword>
<sequence length="168" mass="19655">MKNLGSELETKTFTEEELQKKVQSAEDRIRTEYSKKIKALEEELRELKPKEKSPEQLELEERIKALEDKEKELEEKELELKISKTLENNGLPSQLAKYLNTTGVEDVESYLGEIKEVLNKHLVDNSFKPKDHAGNKTSITKEQFKKMSLIEKQKLYRENEALYLKLAE</sequence>
<dbReference type="EMBL" id="FNGL01000019">
    <property type="protein sequence ID" value="SDL32378.1"/>
    <property type="molecule type" value="Genomic_DNA"/>
</dbReference>
<evidence type="ECO:0000256" key="1">
    <source>
        <dbReference type="SAM" id="MobiDB-lite"/>
    </source>
</evidence>
<comment type="caution">
    <text evidence="2">The sequence shown here is derived from an EMBL/GenBank/DDBJ whole genome shotgun (WGS) entry which is preliminary data.</text>
</comment>
<feature type="compositionally biased region" description="Basic and acidic residues" evidence="1">
    <location>
        <begin position="8"/>
        <end position="25"/>
    </location>
</feature>